<dbReference type="Proteomes" id="UP000240542">
    <property type="component" value="Unassembled WGS sequence"/>
</dbReference>
<gene>
    <name evidence="2" type="ORF">CLV63_11236</name>
</gene>
<name>A0A2P8DG18_9ACTN</name>
<reference evidence="2 3" key="1">
    <citation type="submission" date="2018-03" db="EMBL/GenBank/DDBJ databases">
        <title>Genomic Encyclopedia of Archaeal and Bacterial Type Strains, Phase II (KMG-II): from individual species to whole genera.</title>
        <authorList>
            <person name="Goeker M."/>
        </authorList>
    </citation>
    <scope>NUCLEOTIDE SEQUENCE [LARGE SCALE GENOMIC DNA]</scope>
    <source>
        <strain evidence="2 3">DSM 45312</strain>
    </source>
</reference>
<dbReference type="EMBL" id="PYGA01000012">
    <property type="protein sequence ID" value="PSK96154.1"/>
    <property type="molecule type" value="Genomic_DNA"/>
</dbReference>
<accession>A0A2P8DG18</accession>
<sequence length="165" mass="18166">MPDLAPALDRSRQAAIDAWTEERRASARTEDALRAHLGALLRDVWPAAHMIEVAFAHLGRIDYTDGRIRSVLHRPVAALLPLLHTTSDGSDLADLTTDDIELPPGVTAQQWHTIRAEVDRTLTLLLARGLPSRTEDEFVPGDELGPSPRLYLDLTPNDHEATTAT</sequence>
<evidence type="ECO:0000313" key="3">
    <source>
        <dbReference type="Proteomes" id="UP000240542"/>
    </source>
</evidence>
<evidence type="ECO:0000256" key="1">
    <source>
        <dbReference type="SAM" id="MobiDB-lite"/>
    </source>
</evidence>
<keyword evidence="3" id="KW-1185">Reference proteome</keyword>
<organism evidence="2 3">
    <name type="scientific">Murinocardiopsis flavida</name>
    <dbReference type="NCBI Taxonomy" id="645275"/>
    <lineage>
        <taxon>Bacteria</taxon>
        <taxon>Bacillati</taxon>
        <taxon>Actinomycetota</taxon>
        <taxon>Actinomycetes</taxon>
        <taxon>Streptosporangiales</taxon>
        <taxon>Nocardiopsidaceae</taxon>
        <taxon>Murinocardiopsis</taxon>
    </lineage>
</organism>
<feature type="compositionally biased region" description="Basic and acidic residues" evidence="1">
    <location>
        <begin position="156"/>
        <end position="165"/>
    </location>
</feature>
<protein>
    <submittedName>
        <fullName evidence="2">Uncharacterized protein</fullName>
    </submittedName>
</protein>
<feature type="region of interest" description="Disordered" evidence="1">
    <location>
        <begin position="135"/>
        <end position="165"/>
    </location>
</feature>
<proteinExistence type="predicted"/>
<dbReference type="AlphaFoldDB" id="A0A2P8DG18"/>
<evidence type="ECO:0000313" key="2">
    <source>
        <dbReference type="EMBL" id="PSK96154.1"/>
    </source>
</evidence>
<comment type="caution">
    <text evidence="2">The sequence shown here is derived from an EMBL/GenBank/DDBJ whole genome shotgun (WGS) entry which is preliminary data.</text>
</comment>
<dbReference type="RefSeq" id="WP_106584110.1">
    <property type="nucleotide sequence ID" value="NZ_PYGA01000012.1"/>
</dbReference>